<dbReference type="PRINTS" id="PR02008">
    <property type="entry name" value="RCMTFAMILY"/>
</dbReference>
<evidence type="ECO:0000259" key="6">
    <source>
        <dbReference type="PROSITE" id="PS51686"/>
    </source>
</evidence>
<organism evidence="7">
    <name type="scientific">marine sediment metagenome</name>
    <dbReference type="NCBI Taxonomy" id="412755"/>
    <lineage>
        <taxon>unclassified sequences</taxon>
        <taxon>metagenomes</taxon>
        <taxon>ecological metagenomes</taxon>
    </lineage>
</organism>
<dbReference type="InterPro" id="IPR029063">
    <property type="entry name" value="SAM-dependent_MTases_sf"/>
</dbReference>
<dbReference type="Pfam" id="PF17125">
    <property type="entry name" value="Methyltr_RsmF_N"/>
    <property type="match status" value="1"/>
</dbReference>
<dbReference type="InterPro" id="IPR001678">
    <property type="entry name" value="MeTrfase_RsmB-F_NOP2_dom"/>
</dbReference>
<keyword evidence="1" id="KW-0963">Cytoplasm</keyword>
<keyword evidence="2" id="KW-0489">Methyltransferase</keyword>
<proteinExistence type="predicted"/>
<dbReference type="AlphaFoldDB" id="A0A0F9JS38"/>
<sequence>MIERYLEFLGLDNTIKLLKANEKPLIPSIRVNTLKISQSVLKIKLEQKGFKLEPLEWVPYGFKVIKKSFNLGSSHEFLQGYYYLQNIASMLPALILDPKPSDLVIDMCAAPGSKATQLAQIMKNKGTLILIDRNKRRIPALEMNLRRLGISNSIILNFDAIALHKLNVKADKILLDAPCTGEGLIRQDRSRKTSKKLKDIEKMASIQKNLLIAGLNTLKQNGELLYSTCSIAPEENELVINEVLSKYSNFKIQKIHTRYGLNGFTKVFGKDLLDQLENSQRLYPHVHDTIGFYICLIKNQLY</sequence>
<keyword evidence="5" id="KW-0694">RNA-binding</keyword>
<reference evidence="7" key="1">
    <citation type="journal article" date="2015" name="Nature">
        <title>Complex archaea that bridge the gap between prokaryotes and eukaryotes.</title>
        <authorList>
            <person name="Spang A."/>
            <person name="Saw J.H."/>
            <person name="Jorgensen S.L."/>
            <person name="Zaremba-Niedzwiedzka K."/>
            <person name="Martijn J."/>
            <person name="Lind A.E."/>
            <person name="van Eijk R."/>
            <person name="Schleper C."/>
            <person name="Guy L."/>
            <person name="Ettema T.J."/>
        </authorList>
    </citation>
    <scope>NUCLEOTIDE SEQUENCE</scope>
</reference>
<dbReference type="EMBL" id="LAZR01009462">
    <property type="protein sequence ID" value="KKM72483.1"/>
    <property type="molecule type" value="Genomic_DNA"/>
</dbReference>
<dbReference type="InterPro" id="IPR031341">
    <property type="entry name" value="Methyltr_RsmF_N"/>
</dbReference>
<dbReference type="GO" id="GO:0016428">
    <property type="term" value="F:tRNA (cytidine-5-)-methyltransferase activity"/>
    <property type="evidence" value="ECO:0007669"/>
    <property type="project" value="TreeGrafter"/>
</dbReference>
<name>A0A0F9JS38_9ZZZZ</name>
<gene>
    <name evidence="7" type="ORF">LCGC14_1420120</name>
</gene>
<keyword evidence="4" id="KW-0949">S-adenosyl-L-methionine</keyword>
<dbReference type="PANTHER" id="PTHR22807">
    <property type="entry name" value="NOP2 YEAST -RELATED NOL1/NOP2/FMU SUN DOMAIN-CONTAINING"/>
    <property type="match status" value="1"/>
</dbReference>
<dbReference type="GO" id="GO:0030488">
    <property type="term" value="P:tRNA methylation"/>
    <property type="evidence" value="ECO:0007669"/>
    <property type="project" value="TreeGrafter"/>
</dbReference>
<feature type="domain" description="SAM-dependent MTase RsmB/NOP-type" evidence="6">
    <location>
        <begin position="17"/>
        <end position="300"/>
    </location>
</feature>
<comment type="caution">
    <text evidence="7">The sequence shown here is derived from an EMBL/GenBank/DDBJ whole genome shotgun (WGS) entry which is preliminary data.</text>
</comment>
<dbReference type="PANTHER" id="PTHR22807:SF74">
    <property type="entry name" value="TRNA (CYTOSINE(48)-C(5))-METHYLTRANSFERASE"/>
    <property type="match status" value="1"/>
</dbReference>
<accession>A0A0F9JS38</accession>
<evidence type="ECO:0000313" key="7">
    <source>
        <dbReference type="EMBL" id="KKM72483.1"/>
    </source>
</evidence>
<dbReference type="Gene3D" id="3.30.70.1170">
    <property type="entry name" value="Sun protein, domain 3"/>
    <property type="match status" value="1"/>
</dbReference>
<evidence type="ECO:0000256" key="4">
    <source>
        <dbReference type="ARBA" id="ARBA00022691"/>
    </source>
</evidence>
<dbReference type="InterPro" id="IPR023267">
    <property type="entry name" value="RCMT"/>
</dbReference>
<evidence type="ECO:0000256" key="3">
    <source>
        <dbReference type="ARBA" id="ARBA00022679"/>
    </source>
</evidence>
<dbReference type="Pfam" id="PF01189">
    <property type="entry name" value="Methyltr_RsmB-F"/>
    <property type="match status" value="1"/>
</dbReference>
<dbReference type="InterPro" id="IPR049560">
    <property type="entry name" value="MeTrfase_RsmB-F_NOP2_cat"/>
</dbReference>
<keyword evidence="3" id="KW-0808">Transferase</keyword>
<evidence type="ECO:0000256" key="2">
    <source>
        <dbReference type="ARBA" id="ARBA00022603"/>
    </source>
</evidence>
<dbReference type="NCBIfam" id="TIGR00446">
    <property type="entry name" value="nop2p"/>
    <property type="match status" value="1"/>
</dbReference>
<protein>
    <recommendedName>
        <fullName evidence="6">SAM-dependent MTase RsmB/NOP-type domain-containing protein</fullName>
    </recommendedName>
</protein>
<evidence type="ECO:0000256" key="5">
    <source>
        <dbReference type="ARBA" id="ARBA00022884"/>
    </source>
</evidence>
<dbReference type="InterPro" id="IPR011023">
    <property type="entry name" value="Nop2p"/>
</dbReference>
<dbReference type="Gene3D" id="3.40.50.150">
    <property type="entry name" value="Vaccinia Virus protein VP39"/>
    <property type="match status" value="1"/>
</dbReference>
<dbReference type="SUPFAM" id="SSF53335">
    <property type="entry name" value="S-adenosyl-L-methionine-dependent methyltransferases"/>
    <property type="match status" value="1"/>
</dbReference>
<dbReference type="GO" id="GO:0003723">
    <property type="term" value="F:RNA binding"/>
    <property type="evidence" value="ECO:0007669"/>
    <property type="project" value="UniProtKB-KW"/>
</dbReference>
<evidence type="ECO:0000256" key="1">
    <source>
        <dbReference type="ARBA" id="ARBA00022490"/>
    </source>
</evidence>
<dbReference type="PROSITE" id="PS51686">
    <property type="entry name" value="SAM_MT_RSMB_NOP"/>
    <property type="match status" value="1"/>
</dbReference>